<sequence length="248" mass="26498">MSTGIVWGKTGLHLLRVFNHCVVSAFKLPVLLAACACLSVNSAAAATLQAQMLDAAGKPLANAVLTLRGSAGAAHSVSTDVMDQVDRQFMPNVLVVRTGEAVKFPNSDNIRHHVYSFSPAKRFELRLYQGTPSEPVVFDTPGVVVLGCNIHDWMVGYVYITDDPWFAVSDAQGKLSLENLPEGRYEATLWHPQNAKMLPVAGGELELGAKGLSQTFNFDVAASAAVAPEAPVSSFGDAFNKAKRNAAQ</sequence>
<dbReference type="CDD" id="cd04221">
    <property type="entry name" value="MauL"/>
    <property type="match status" value="1"/>
</dbReference>
<reference evidence="2" key="1">
    <citation type="submission" date="2019-02" db="EMBL/GenBank/DDBJ databases">
        <authorList>
            <consortium name="Genoscope - CEA"/>
            <person name="William W."/>
        </authorList>
    </citation>
    <scope>NUCLEOTIDE SEQUENCE [LARGE SCALE GENOMIC DNA]</scope>
    <source>
        <strain evidence="2">YSy11</strain>
    </source>
</reference>
<organism evidence="2">
    <name type="scientific">Pseudomonas marincola</name>
    <dbReference type="NCBI Taxonomy" id="437900"/>
    <lineage>
        <taxon>Bacteria</taxon>
        <taxon>Pseudomonadati</taxon>
        <taxon>Pseudomonadota</taxon>
        <taxon>Gammaproteobacteria</taxon>
        <taxon>Pseudomonadales</taxon>
        <taxon>Pseudomonadaceae</taxon>
        <taxon>Pseudomonas</taxon>
    </lineage>
</organism>
<evidence type="ECO:0008006" key="3">
    <source>
        <dbReference type="Google" id="ProtNLM"/>
    </source>
</evidence>
<gene>
    <name evidence="2" type="ORF">PMYSY11_3053</name>
</gene>
<dbReference type="Gene3D" id="2.60.40.420">
    <property type="entry name" value="Cupredoxins - blue copper proteins"/>
    <property type="match status" value="1"/>
</dbReference>
<name>A0A653E5S6_9PSED</name>
<feature type="signal peptide" evidence="1">
    <location>
        <begin position="1"/>
        <end position="45"/>
    </location>
</feature>
<keyword evidence="1" id="KW-0732">Signal</keyword>
<protein>
    <recommendedName>
        <fullName evidence="3">Plastocyanin</fullName>
    </recommendedName>
</protein>
<dbReference type="SUPFAM" id="SSF49503">
    <property type="entry name" value="Cupredoxins"/>
    <property type="match status" value="1"/>
</dbReference>
<dbReference type="InterPro" id="IPR034242">
    <property type="entry name" value="MauL"/>
</dbReference>
<dbReference type="EMBL" id="LR215729">
    <property type="protein sequence ID" value="VEV98097.1"/>
    <property type="molecule type" value="Genomic_DNA"/>
</dbReference>
<dbReference type="InterPro" id="IPR008972">
    <property type="entry name" value="Cupredoxin"/>
</dbReference>
<feature type="chain" id="PRO_5024789538" description="Plastocyanin" evidence="1">
    <location>
        <begin position="46"/>
        <end position="248"/>
    </location>
</feature>
<evidence type="ECO:0000256" key="1">
    <source>
        <dbReference type="SAM" id="SignalP"/>
    </source>
</evidence>
<dbReference type="SUPFAM" id="SSF117074">
    <property type="entry name" value="Hypothetical protein PA1324"/>
    <property type="match status" value="1"/>
</dbReference>
<evidence type="ECO:0000313" key="2">
    <source>
        <dbReference type="EMBL" id="VEV98097.1"/>
    </source>
</evidence>
<accession>A0A653E5S6</accession>
<proteinExistence type="predicted"/>
<dbReference type="AlphaFoldDB" id="A0A653E5S6"/>